<dbReference type="PANTHER" id="PTHR30250:SF11">
    <property type="entry name" value="O-ANTIGEN TRANSPORTER-RELATED"/>
    <property type="match status" value="1"/>
</dbReference>
<gene>
    <name evidence="7" type="ORF">LZ012_08315</name>
</gene>
<feature type="transmembrane region" description="Helical" evidence="6">
    <location>
        <begin position="366"/>
        <end position="385"/>
    </location>
</feature>
<protein>
    <submittedName>
        <fullName evidence="7">Oligosaccharide flippase family protein</fullName>
    </submittedName>
</protein>
<keyword evidence="3 6" id="KW-0812">Transmembrane</keyword>
<feature type="transmembrane region" description="Helical" evidence="6">
    <location>
        <begin position="20"/>
        <end position="43"/>
    </location>
</feature>
<feature type="transmembrane region" description="Helical" evidence="6">
    <location>
        <begin position="308"/>
        <end position="329"/>
    </location>
</feature>
<feature type="transmembrane region" description="Helical" evidence="6">
    <location>
        <begin position="127"/>
        <end position="145"/>
    </location>
</feature>
<evidence type="ECO:0000256" key="3">
    <source>
        <dbReference type="ARBA" id="ARBA00022692"/>
    </source>
</evidence>
<evidence type="ECO:0000256" key="5">
    <source>
        <dbReference type="ARBA" id="ARBA00023136"/>
    </source>
</evidence>
<evidence type="ECO:0000313" key="7">
    <source>
        <dbReference type="EMBL" id="MCG2576998.1"/>
    </source>
</evidence>
<reference evidence="7" key="1">
    <citation type="submission" date="2022-01" db="EMBL/GenBank/DDBJ databases">
        <authorList>
            <person name="Jo J.-H."/>
            <person name="Im W.-T."/>
        </authorList>
    </citation>
    <scope>NUCLEOTIDE SEQUENCE</scope>
    <source>
        <strain evidence="7">XY25</strain>
    </source>
</reference>
<evidence type="ECO:0000256" key="4">
    <source>
        <dbReference type="ARBA" id="ARBA00022989"/>
    </source>
</evidence>
<feature type="transmembrane region" description="Helical" evidence="6">
    <location>
        <begin position="182"/>
        <end position="203"/>
    </location>
</feature>
<accession>A0ABS9K1G7</accession>
<evidence type="ECO:0000313" key="8">
    <source>
        <dbReference type="Proteomes" id="UP001165384"/>
    </source>
</evidence>
<name>A0ABS9K1G7_9RHOO</name>
<feature type="transmembrane region" description="Helical" evidence="6">
    <location>
        <begin position="94"/>
        <end position="115"/>
    </location>
</feature>
<dbReference type="Proteomes" id="UP001165384">
    <property type="component" value="Unassembled WGS sequence"/>
</dbReference>
<dbReference type="Pfam" id="PF13440">
    <property type="entry name" value="Polysacc_synt_3"/>
    <property type="match status" value="1"/>
</dbReference>
<feature type="transmembrane region" description="Helical" evidence="6">
    <location>
        <begin position="457"/>
        <end position="475"/>
    </location>
</feature>
<keyword evidence="2" id="KW-1003">Cell membrane</keyword>
<sequence>MTATGSGPMPTTAALHRRALSLGTVNAVGYAVQFVLPVVLARFLSAESFGEYRLIWLAIMTAMSFVPMEMHGVLYYFLPRATPAERRLYVRQTWLYLAVAGSLAALAVSPLNPWLPDSIRTLGPTAALLPALVFLYAATLLLDTLPTIEERLAWQAAVTLSLALLRALVLSAAAWLTGDLVVMLWLLLAVLLLKAALLGIYVARHHGLAGPWLGWRQLRGQLGHAAPFGLADALYQLRAQAGLWVAAGLFPLGQFAAFSIATMLGPLVNLCRQSVNHVFLPSMSRLHAAADFAGTIRLNSQANSTVSLVAYPLLAFTFVFAEELIGLVFTPDYLAAAPAMRVFALGLTVLLVELSSLTLLHRDGLFVLRINALLVVVSAGISWLAAHALGLPGAALGSVAALLVDRALTLRRIARHTGIPIRRLQDWTKLARLLGCVVVAGLSAWQISLLLPTGLGAGSRLVLGGLALTGIYGALLNLNGDLPKIGAAAAPCPSAEKRP</sequence>
<feature type="transmembrane region" description="Helical" evidence="6">
    <location>
        <begin position="335"/>
        <end position="354"/>
    </location>
</feature>
<feature type="transmembrane region" description="Helical" evidence="6">
    <location>
        <begin position="430"/>
        <end position="451"/>
    </location>
</feature>
<feature type="transmembrane region" description="Helical" evidence="6">
    <location>
        <begin position="55"/>
        <end position="78"/>
    </location>
</feature>
<evidence type="ECO:0000256" key="2">
    <source>
        <dbReference type="ARBA" id="ARBA00022475"/>
    </source>
</evidence>
<evidence type="ECO:0000256" key="6">
    <source>
        <dbReference type="SAM" id="Phobius"/>
    </source>
</evidence>
<keyword evidence="4 6" id="KW-1133">Transmembrane helix</keyword>
<dbReference type="EMBL" id="JAKLTN010000001">
    <property type="protein sequence ID" value="MCG2576998.1"/>
    <property type="molecule type" value="Genomic_DNA"/>
</dbReference>
<organism evidence="7 8">
    <name type="scientific">Dechloromonas hankyongensis</name>
    <dbReference type="NCBI Taxonomy" id="2908002"/>
    <lineage>
        <taxon>Bacteria</taxon>
        <taxon>Pseudomonadati</taxon>
        <taxon>Pseudomonadota</taxon>
        <taxon>Betaproteobacteria</taxon>
        <taxon>Rhodocyclales</taxon>
        <taxon>Azonexaceae</taxon>
        <taxon>Dechloromonas</taxon>
    </lineage>
</organism>
<keyword evidence="8" id="KW-1185">Reference proteome</keyword>
<feature type="transmembrane region" description="Helical" evidence="6">
    <location>
        <begin position="152"/>
        <end position="176"/>
    </location>
</feature>
<keyword evidence="5 6" id="KW-0472">Membrane</keyword>
<proteinExistence type="predicted"/>
<comment type="caution">
    <text evidence="7">The sequence shown here is derived from an EMBL/GenBank/DDBJ whole genome shotgun (WGS) entry which is preliminary data.</text>
</comment>
<evidence type="ECO:0000256" key="1">
    <source>
        <dbReference type="ARBA" id="ARBA00004651"/>
    </source>
</evidence>
<dbReference type="RefSeq" id="WP_275709499.1">
    <property type="nucleotide sequence ID" value="NZ_JAKLTN010000001.1"/>
</dbReference>
<dbReference type="InterPro" id="IPR050833">
    <property type="entry name" value="Poly_Biosynth_Transport"/>
</dbReference>
<comment type="subcellular location">
    <subcellularLocation>
        <location evidence="1">Cell membrane</location>
        <topology evidence="1">Multi-pass membrane protein</topology>
    </subcellularLocation>
</comment>
<feature type="transmembrane region" description="Helical" evidence="6">
    <location>
        <begin position="391"/>
        <end position="409"/>
    </location>
</feature>
<dbReference type="PANTHER" id="PTHR30250">
    <property type="entry name" value="PST FAMILY PREDICTED COLANIC ACID TRANSPORTER"/>
    <property type="match status" value="1"/>
</dbReference>